<evidence type="ECO:0000256" key="7">
    <source>
        <dbReference type="ARBA" id="ARBA00023136"/>
    </source>
</evidence>
<dbReference type="InterPro" id="IPR003439">
    <property type="entry name" value="ABC_transporter-like_ATP-bd"/>
</dbReference>
<comment type="caution">
    <text evidence="9">The sequence shown here is derived from an EMBL/GenBank/DDBJ whole genome shotgun (WGS) entry which is preliminary data.</text>
</comment>
<keyword evidence="3" id="KW-0813">Transport</keyword>
<evidence type="ECO:0000256" key="2">
    <source>
        <dbReference type="ARBA" id="ARBA00005417"/>
    </source>
</evidence>
<dbReference type="PROSITE" id="PS00211">
    <property type="entry name" value="ABC_TRANSPORTER_1"/>
    <property type="match status" value="1"/>
</dbReference>
<feature type="domain" description="ABC transporter" evidence="8">
    <location>
        <begin position="5"/>
        <end position="254"/>
    </location>
</feature>
<dbReference type="InterPro" id="IPR050388">
    <property type="entry name" value="ABC_Ni/Peptide_Import"/>
</dbReference>
<dbReference type="Gene3D" id="3.40.50.300">
    <property type="entry name" value="P-loop containing nucleotide triphosphate hydrolases"/>
    <property type="match status" value="1"/>
</dbReference>
<comment type="subcellular location">
    <subcellularLocation>
        <location evidence="1">Cell membrane</location>
        <topology evidence="1">Peripheral membrane protein</topology>
    </subcellularLocation>
</comment>
<dbReference type="InterPro" id="IPR013563">
    <property type="entry name" value="Oligopep_ABC_C"/>
</dbReference>
<dbReference type="PANTHER" id="PTHR43297">
    <property type="entry name" value="OLIGOPEPTIDE TRANSPORT ATP-BINDING PROTEIN APPD"/>
    <property type="match status" value="1"/>
</dbReference>
<organism evidence="9 10">
    <name type="scientific">Conexibacter stalactiti</name>
    <dbReference type="NCBI Taxonomy" id="1940611"/>
    <lineage>
        <taxon>Bacteria</taxon>
        <taxon>Bacillati</taxon>
        <taxon>Actinomycetota</taxon>
        <taxon>Thermoleophilia</taxon>
        <taxon>Solirubrobacterales</taxon>
        <taxon>Conexibacteraceae</taxon>
        <taxon>Conexibacter</taxon>
    </lineage>
</organism>
<dbReference type="InterPro" id="IPR017871">
    <property type="entry name" value="ABC_transporter-like_CS"/>
</dbReference>
<reference evidence="9 10" key="2">
    <citation type="submission" date="2023-10" db="EMBL/GenBank/DDBJ databases">
        <authorList>
            <person name="Han X.F."/>
        </authorList>
    </citation>
    <scope>NUCLEOTIDE SEQUENCE [LARGE SCALE GENOMIC DNA]</scope>
    <source>
        <strain evidence="9 10">KCTC 39840</strain>
    </source>
</reference>
<evidence type="ECO:0000256" key="1">
    <source>
        <dbReference type="ARBA" id="ARBA00004202"/>
    </source>
</evidence>
<dbReference type="PANTHER" id="PTHR43297:SF2">
    <property type="entry name" value="DIPEPTIDE TRANSPORT ATP-BINDING PROTEIN DPPD"/>
    <property type="match status" value="1"/>
</dbReference>
<evidence type="ECO:0000256" key="5">
    <source>
        <dbReference type="ARBA" id="ARBA00022741"/>
    </source>
</evidence>
<dbReference type="Proteomes" id="UP001284601">
    <property type="component" value="Unassembled WGS sequence"/>
</dbReference>
<evidence type="ECO:0000256" key="4">
    <source>
        <dbReference type="ARBA" id="ARBA00022475"/>
    </source>
</evidence>
<dbReference type="PROSITE" id="PS50893">
    <property type="entry name" value="ABC_TRANSPORTER_2"/>
    <property type="match status" value="1"/>
</dbReference>
<dbReference type="EMBL" id="JAWSTH010000103">
    <property type="protein sequence ID" value="MDW5597795.1"/>
    <property type="molecule type" value="Genomic_DNA"/>
</dbReference>
<dbReference type="SMART" id="SM00382">
    <property type="entry name" value="AAA"/>
    <property type="match status" value="1"/>
</dbReference>
<sequence length="325" mass="34458">MTPLLELEGLSIRLPTPAGPRTVVHEVDLAVQAGQIYGIAGESGSGKTMTMLSLLGLLPRGGSAHGGARFDGRDILGAGKKERQALRGRELSMVFQDPMTSLHPMLTVGKQLTEHARKHLGISKAEAARRAAQMLEEVRIPDGEAALRAYPHEFSGGMRQRIAIAIALMCEPQILIADEPTTALDVTVQAGILQLLDRLRREKGMAVVLITHDLGVMSSIAERISVMYAGRVIESGDARDVLKAPSHPYTRGLLGALPQPGDGAGSELRSIPGVPASPLDPPRGCAFHPRCALAVDACREGVPPLLRRGDHAAACIVTMAEEVAA</sequence>
<dbReference type="CDD" id="cd03257">
    <property type="entry name" value="ABC_NikE_OppD_transporters"/>
    <property type="match status" value="1"/>
</dbReference>
<protein>
    <submittedName>
        <fullName evidence="9">ABC transporter ATP-binding protein</fullName>
    </submittedName>
</protein>
<dbReference type="NCBIfam" id="TIGR01727">
    <property type="entry name" value="oligo_HPY"/>
    <property type="match status" value="1"/>
</dbReference>
<keyword evidence="4" id="KW-1003">Cell membrane</keyword>
<dbReference type="GO" id="GO:0005524">
    <property type="term" value="F:ATP binding"/>
    <property type="evidence" value="ECO:0007669"/>
    <property type="project" value="UniProtKB-KW"/>
</dbReference>
<dbReference type="Pfam" id="PF08352">
    <property type="entry name" value="oligo_HPY"/>
    <property type="match status" value="1"/>
</dbReference>
<keyword evidence="10" id="KW-1185">Reference proteome</keyword>
<evidence type="ECO:0000256" key="6">
    <source>
        <dbReference type="ARBA" id="ARBA00022840"/>
    </source>
</evidence>
<dbReference type="InterPro" id="IPR003593">
    <property type="entry name" value="AAA+_ATPase"/>
</dbReference>
<comment type="similarity">
    <text evidence="2">Belongs to the ABC transporter superfamily.</text>
</comment>
<keyword evidence="6 9" id="KW-0067">ATP-binding</keyword>
<evidence type="ECO:0000256" key="3">
    <source>
        <dbReference type="ARBA" id="ARBA00022448"/>
    </source>
</evidence>
<keyword evidence="5" id="KW-0547">Nucleotide-binding</keyword>
<name>A0ABU4HX41_9ACTN</name>
<dbReference type="InterPro" id="IPR027417">
    <property type="entry name" value="P-loop_NTPase"/>
</dbReference>
<dbReference type="SUPFAM" id="SSF52540">
    <property type="entry name" value="P-loop containing nucleoside triphosphate hydrolases"/>
    <property type="match status" value="1"/>
</dbReference>
<evidence type="ECO:0000313" key="10">
    <source>
        <dbReference type="Proteomes" id="UP001284601"/>
    </source>
</evidence>
<evidence type="ECO:0000313" key="9">
    <source>
        <dbReference type="EMBL" id="MDW5597795.1"/>
    </source>
</evidence>
<accession>A0ABU4HX41</accession>
<dbReference type="Pfam" id="PF00005">
    <property type="entry name" value="ABC_tran"/>
    <property type="match status" value="1"/>
</dbReference>
<keyword evidence="7" id="KW-0472">Membrane</keyword>
<evidence type="ECO:0000259" key="8">
    <source>
        <dbReference type="PROSITE" id="PS50893"/>
    </source>
</evidence>
<proteinExistence type="inferred from homology"/>
<gene>
    <name evidence="9" type="ORF">R7226_25810</name>
</gene>
<dbReference type="RefSeq" id="WP_318600266.1">
    <property type="nucleotide sequence ID" value="NZ_JAWSTH010000103.1"/>
</dbReference>
<reference evidence="10" key="1">
    <citation type="submission" date="2023-07" db="EMBL/GenBank/DDBJ databases">
        <title>Conexibacter stalactiti sp. nov., isolated from stalactites in a lava cave and emended description of the genus Conexibacter.</title>
        <authorList>
            <person name="Lee S.D."/>
        </authorList>
    </citation>
    <scope>NUCLEOTIDE SEQUENCE [LARGE SCALE GENOMIC DNA]</scope>
    <source>
        <strain evidence="10">KCTC 39840</strain>
    </source>
</reference>